<evidence type="ECO:0000313" key="12">
    <source>
        <dbReference type="Proteomes" id="UP000500857"/>
    </source>
</evidence>
<name>A0A6H1U325_9CYAN</name>
<reference evidence="11 12" key="1">
    <citation type="submission" date="2020-04" db="EMBL/GenBank/DDBJ databases">
        <authorList>
            <person name="Basu S."/>
            <person name="Maruthanayagam V."/>
            <person name="Chakraborty S."/>
            <person name="Pramanik A."/>
            <person name="Mukherjee J."/>
            <person name="Brink B."/>
        </authorList>
    </citation>
    <scope>NUCLEOTIDE SEQUENCE [LARGE SCALE GENOMIC DNA]</scope>
    <source>
        <strain evidence="11 12">AP17</strain>
    </source>
</reference>
<comment type="subcellular location">
    <subcellularLocation>
        <location evidence="1">Cell outer membrane</location>
    </subcellularLocation>
</comment>
<evidence type="ECO:0000256" key="9">
    <source>
        <dbReference type="SAM" id="MobiDB-lite"/>
    </source>
</evidence>
<keyword evidence="3" id="KW-0813">Transport</keyword>
<evidence type="ECO:0000256" key="7">
    <source>
        <dbReference type="ARBA" id="ARBA00023136"/>
    </source>
</evidence>
<dbReference type="PROSITE" id="PS51779">
    <property type="entry name" value="POTRA"/>
    <property type="match status" value="1"/>
</dbReference>
<evidence type="ECO:0000256" key="2">
    <source>
        <dbReference type="ARBA" id="ARBA00009055"/>
    </source>
</evidence>
<dbReference type="PANTHER" id="PTHR34597">
    <property type="entry name" value="SLR1661 PROTEIN"/>
    <property type="match status" value="1"/>
</dbReference>
<keyword evidence="12" id="KW-1185">Reference proteome</keyword>
<dbReference type="EMBL" id="CP051167">
    <property type="protein sequence ID" value="QIZ73055.1"/>
    <property type="molecule type" value="Genomic_DNA"/>
</dbReference>
<dbReference type="GO" id="GO:0009279">
    <property type="term" value="C:cell outer membrane"/>
    <property type="evidence" value="ECO:0007669"/>
    <property type="project" value="UniProtKB-SubCell"/>
</dbReference>
<keyword evidence="4" id="KW-1134">Transmembrane beta strand</keyword>
<evidence type="ECO:0000259" key="10">
    <source>
        <dbReference type="PROSITE" id="PS51779"/>
    </source>
</evidence>
<comment type="similarity">
    <text evidence="2">Belongs to the TPS (TC 1.B.20) family.</text>
</comment>
<evidence type="ECO:0000256" key="4">
    <source>
        <dbReference type="ARBA" id="ARBA00022452"/>
    </source>
</evidence>
<dbReference type="KEGG" id="oxy:HCG48_22655"/>
<feature type="domain" description="POTRA" evidence="10">
    <location>
        <begin position="121"/>
        <end position="196"/>
    </location>
</feature>
<evidence type="ECO:0000256" key="8">
    <source>
        <dbReference type="ARBA" id="ARBA00023237"/>
    </source>
</evidence>
<dbReference type="PANTHER" id="PTHR34597:SF3">
    <property type="entry name" value="OUTER MEMBRANE TRANSPORTER CDIB"/>
    <property type="match status" value="1"/>
</dbReference>
<dbReference type="AlphaFoldDB" id="A0A6H1U325"/>
<proteinExistence type="inferred from homology"/>
<feature type="region of interest" description="Disordered" evidence="9">
    <location>
        <begin position="72"/>
        <end position="118"/>
    </location>
</feature>
<evidence type="ECO:0000256" key="1">
    <source>
        <dbReference type="ARBA" id="ARBA00004442"/>
    </source>
</evidence>
<organism evidence="11 12">
    <name type="scientific">Oxynema aestuarii AP17</name>
    <dbReference type="NCBI Taxonomy" id="2064643"/>
    <lineage>
        <taxon>Bacteria</taxon>
        <taxon>Bacillati</taxon>
        <taxon>Cyanobacteriota</taxon>
        <taxon>Cyanophyceae</taxon>
        <taxon>Oscillatoriophycideae</taxon>
        <taxon>Oscillatoriales</taxon>
        <taxon>Oscillatoriaceae</taxon>
        <taxon>Oxynema</taxon>
        <taxon>Oxynema aestuarii</taxon>
    </lineage>
</organism>
<dbReference type="GO" id="GO:0098046">
    <property type="term" value="C:type V protein secretion system complex"/>
    <property type="evidence" value="ECO:0007669"/>
    <property type="project" value="TreeGrafter"/>
</dbReference>
<dbReference type="Pfam" id="PF03865">
    <property type="entry name" value="ShlB"/>
    <property type="match status" value="1"/>
</dbReference>
<feature type="compositionally biased region" description="Pro residues" evidence="9">
    <location>
        <begin position="73"/>
        <end position="94"/>
    </location>
</feature>
<dbReference type="GO" id="GO:0046819">
    <property type="term" value="P:protein secretion by the type V secretion system"/>
    <property type="evidence" value="ECO:0007669"/>
    <property type="project" value="TreeGrafter"/>
</dbReference>
<dbReference type="Gene3D" id="3.10.20.310">
    <property type="entry name" value="membrane protein fhac"/>
    <property type="match status" value="1"/>
</dbReference>
<feature type="compositionally biased region" description="Low complexity" evidence="9">
    <location>
        <begin position="98"/>
        <end position="113"/>
    </location>
</feature>
<dbReference type="Proteomes" id="UP000500857">
    <property type="component" value="Chromosome"/>
</dbReference>
<dbReference type="GO" id="GO:0008320">
    <property type="term" value="F:protein transmembrane transporter activity"/>
    <property type="evidence" value="ECO:0007669"/>
    <property type="project" value="TreeGrafter"/>
</dbReference>
<evidence type="ECO:0000256" key="3">
    <source>
        <dbReference type="ARBA" id="ARBA00022448"/>
    </source>
</evidence>
<dbReference type="InterPro" id="IPR013686">
    <property type="entry name" value="Polypept-transport_assoc_ShlB"/>
</dbReference>
<keyword evidence="6" id="KW-0653">Protein transport</keyword>
<dbReference type="Gene3D" id="2.40.160.50">
    <property type="entry name" value="membrane protein fhac: a member of the omp85/tpsb transporter family"/>
    <property type="match status" value="1"/>
</dbReference>
<dbReference type="Pfam" id="PF08479">
    <property type="entry name" value="POTRA_2"/>
    <property type="match status" value="1"/>
</dbReference>
<keyword evidence="7" id="KW-0472">Membrane</keyword>
<keyword evidence="8" id="KW-0998">Cell outer membrane</keyword>
<dbReference type="InterPro" id="IPR005565">
    <property type="entry name" value="Hemolysn_activator_HlyB_C"/>
</dbReference>
<dbReference type="InterPro" id="IPR034746">
    <property type="entry name" value="POTRA"/>
</dbReference>
<evidence type="ECO:0000313" key="11">
    <source>
        <dbReference type="EMBL" id="QIZ73055.1"/>
    </source>
</evidence>
<keyword evidence="5" id="KW-0812">Transmembrane</keyword>
<gene>
    <name evidence="11" type="ORF">HCG48_22655</name>
</gene>
<evidence type="ECO:0000256" key="6">
    <source>
        <dbReference type="ARBA" id="ARBA00022927"/>
    </source>
</evidence>
<dbReference type="InterPro" id="IPR051544">
    <property type="entry name" value="TPS_OM_transporter"/>
</dbReference>
<evidence type="ECO:0000256" key="5">
    <source>
        <dbReference type="ARBA" id="ARBA00022692"/>
    </source>
</evidence>
<sequence>MFPTQQFLATFLVRRRQSPTETGDRSLNRIGLNLENGRHPLFKLSSLFSLPIMLVASVTSVERAIAQNVPTDIPNPLPPSEPLPEQPPLLPPPEELLRPPSVSPSDPDAAPDATGEIPTTIEVDGFEVLGSTIFSDEELEDLLSSFINRPLSFAELLQARSAVTEYYNERGYITTGALIPPQTLENGIVKIQVVEGGLEEIQVSGTNRLSPNYIRSRLERAGQKPVNIEELLEALQLLQLNPLIENLSAELSAGTRTGENLLEVQIEEARAFGAEFKIDNGRSPSVGTFRQEINLNHGNLFGFGDAFGAAYARTEGSDQWDFDYTFPINSRNGTLNFSHSRTSSEIIEPPFDRVDIEAKSRTSEVTLRQPFLETPTREFALGLTAARRSSQTSLLGVDFPLSPGADDDGETRISALRFFQEWTERSSRQVLAARSQFSLGVGWFDATVNSSEPDSRFLTWRGQVQWLRVLGGQTGDPRGAATLLLRGDVQLSPEALVPLEQFGLGGFESVRGYRQDALLADNGAFASAEVRLPLYRTRGREFMVHLAPFIDVGTAWNSDGQQNPDSNTLVSLGMGLQLQLSDKLRARVDWGVPLVDINSRDRTWQENGIYFSVISNPF</sequence>
<accession>A0A6H1U325</accession>
<protein>
    <submittedName>
        <fullName evidence="11">ShlB/FhaC/HecB family hemolysin secretion/activation protein</fullName>
    </submittedName>
</protein>